<accession>A0ABD1GT66</accession>
<dbReference type="PANTHER" id="PTHR46410">
    <property type="entry name" value="AT-RICH INTERACTIVE DOMAIN-CONTAINING PROTEIN 2"/>
    <property type="match status" value="1"/>
</dbReference>
<feature type="region of interest" description="Disordered" evidence="2">
    <location>
        <begin position="315"/>
        <end position="351"/>
    </location>
</feature>
<evidence type="ECO:0000313" key="4">
    <source>
        <dbReference type="EMBL" id="KAL1546263.1"/>
    </source>
</evidence>
<dbReference type="InterPro" id="IPR036431">
    <property type="entry name" value="ARID_dom_sf"/>
</dbReference>
<organism evidence="4 5">
    <name type="scientific">Salvia divinorum</name>
    <name type="common">Maria pastora</name>
    <name type="synonym">Diviner's sage</name>
    <dbReference type="NCBI Taxonomy" id="28513"/>
    <lineage>
        <taxon>Eukaryota</taxon>
        <taxon>Viridiplantae</taxon>
        <taxon>Streptophyta</taxon>
        <taxon>Embryophyta</taxon>
        <taxon>Tracheophyta</taxon>
        <taxon>Spermatophyta</taxon>
        <taxon>Magnoliopsida</taxon>
        <taxon>eudicotyledons</taxon>
        <taxon>Gunneridae</taxon>
        <taxon>Pentapetalae</taxon>
        <taxon>asterids</taxon>
        <taxon>lamiids</taxon>
        <taxon>Lamiales</taxon>
        <taxon>Lamiaceae</taxon>
        <taxon>Nepetoideae</taxon>
        <taxon>Mentheae</taxon>
        <taxon>Salviinae</taxon>
        <taxon>Salvia</taxon>
        <taxon>Salvia subgen. Calosphace</taxon>
    </lineage>
</organism>
<comment type="caution">
    <text evidence="4">The sequence shown here is derived from an EMBL/GenBank/DDBJ whole genome shotgun (WGS) entry which is preliminary data.</text>
</comment>
<reference evidence="4 5" key="1">
    <citation type="submission" date="2024-06" db="EMBL/GenBank/DDBJ databases">
        <title>A chromosome level genome sequence of Diviner's sage (Salvia divinorum).</title>
        <authorList>
            <person name="Ford S.A."/>
            <person name="Ro D.-K."/>
            <person name="Ness R.W."/>
            <person name="Phillips M.A."/>
        </authorList>
    </citation>
    <scope>NUCLEOTIDE SEQUENCE [LARGE SCALE GENOMIC DNA]</scope>
    <source>
        <strain evidence="4">SAF-2024a</strain>
        <tissue evidence="4">Leaf</tissue>
    </source>
</reference>
<dbReference type="Proteomes" id="UP001567538">
    <property type="component" value="Unassembled WGS sequence"/>
</dbReference>
<feature type="region of interest" description="Disordered" evidence="2">
    <location>
        <begin position="188"/>
        <end position="223"/>
    </location>
</feature>
<sequence>MAGWLESENDARIEDNGGAEVKWSFTEFLKAFLEHVYGISCLRPLPPVVGEGQVVDLLKLKIVVRKRGGYCRVSENRLWSSVAADCGLDLRFSAALKLIYVKYLDALDTWLRKIEKYREDGVSDIEESYLDFTRFLMGLESGPKVFVSSKIERDDGFVELKKTEFEGIDGNKMFVELNIDVKDSDEKWSNENGVSDGVNISKGQSVDKGGDGDDLGGDQDSISKKRKRECYTGMLNWIRKVGKDPNGPAVEPLPEMQKWKCYGSELPWKQILTIREAMLLKKHVDAGSQRSVWQKKQKIHPSMYDDEGLRCSQRLLSSKDPSRKSRNRGGAESSSSDFQTDEENADKQSDAESPIYLSNCRKKRIPIGSNHQTDLPEFQGEDYESETKWLGTKIWPLDKAEQKKKSLIERDRIGKGRQECCGCQFVGSLECVRFHIKEKRLKVKLELGSAFYLWKLDMIGEDVAFSWTKEDRNKFQHIVQSNRLSLEKYFWDELFNQFPKKGREALVSYYFNVFLLQRRAIQNRTSPINIDSDDEESEYGPVANRFGAGSIFCSPKKPHTSSR</sequence>
<dbReference type="SMART" id="SM01014">
    <property type="entry name" value="ARID"/>
    <property type="match status" value="1"/>
</dbReference>
<dbReference type="SMART" id="SM00501">
    <property type="entry name" value="BRIGHT"/>
    <property type="match status" value="1"/>
</dbReference>
<evidence type="ECO:0000256" key="1">
    <source>
        <dbReference type="ARBA" id="ARBA00023242"/>
    </source>
</evidence>
<dbReference type="EMBL" id="JBEAFC010000008">
    <property type="protein sequence ID" value="KAL1546263.1"/>
    <property type="molecule type" value="Genomic_DNA"/>
</dbReference>
<gene>
    <name evidence="4" type="ORF">AAHA92_22886</name>
</gene>
<dbReference type="SMART" id="SM01189">
    <property type="entry name" value="ELM2"/>
    <property type="match status" value="1"/>
</dbReference>
<dbReference type="AlphaFoldDB" id="A0ABD1GT66"/>
<feature type="region of interest" description="Disordered" evidence="2">
    <location>
        <begin position="532"/>
        <end position="563"/>
    </location>
</feature>
<feature type="domain" description="ARID" evidence="3">
    <location>
        <begin position="19"/>
        <end position="112"/>
    </location>
</feature>
<dbReference type="CDD" id="cd16100">
    <property type="entry name" value="ARID"/>
    <property type="match status" value="1"/>
</dbReference>
<dbReference type="PANTHER" id="PTHR46410:SF1">
    <property type="entry name" value="AT-RICH INTERACTIVE DOMAIN-CONTAINING PROTEIN 1"/>
    <property type="match status" value="1"/>
</dbReference>
<dbReference type="InterPro" id="IPR000949">
    <property type="entry name" value="ELM2_dom"/>
</dbReference>
<name>A0ABD1GT66_SALDI</name>
<dbReference type="InterPro" id="IPR001606">
    <property type="entry name" value="ARID_dom"/>
</dbReference>
<keyword evidence="1" id="KW-0539">Nucleus</keyword>
<dbReference type="Gene3D" id="1.10.150.60">
    <property type="entry name" value="ARID DNA-binding domain"/>
    <property type="match status" value="1"/>
</dbReference>
<dbReference type="Pfam" id="PF01388">
    <property type="entry name" value="ARID"/>
    <property type="match status" value="1"/>
</dbReference>
<evidence type="ECO:0000256" key="2">
    <source>
        <dbReference type="SAM" id="MobiDB-lite"/>
    </source>
</evidence>
<dbReference type="PROSITE" id="PS51011">
    <property type="entry name" value="ARID"/>
    <property type="match status" value="1"/>
</dbReference>
<evidence type="ECO:0000313" key="5">
    <source>
        <dbReference type="Proteomes" id="UP001567538"/>
    </source>
</evidence>
<protein>
    <submittedName>
        <fullName evidence="4">AT-rich interactive domain-containing protein 1-like</fullName>
    </submittedName>
</protein>
<evidence type="ECO:0000259" key="3">
    <source>
        <dbReference type="PROSITE" id="PS51011"/>
    </source>
</evidence>
<keyword evidence="5" id="KW-1185">Reference proteome</keyword>
<proteinExistence type="predicted"/>
<dbReference type="SUPFAM" id="SSF46774">
    <property type="entry name" value="ARID-like"/>
    <property type="match status" value="1"/>
</dbReference>